<feature type="coiled-coil region" evidence="4">
    <location>
        <begin position="133"/>
        <end position="160"/>
    </location>
</feature>
<evidence type="ECO:0000313" key="9">
    <source>
        <dbReference type="EMBL" id="TDK43167.1"/>
    </source>
</evidence>
<keyword evidence="6" id="KW-1133">Transmembrane helix</keyword>
<proteinExistence type="inferred from homology"/>
<dbReference type="PANTHER" id="PTHR32347">
    <property type="entry name" value="EFFLUX SYSTEM COMPONENT YKNX-RELATED"/>
    <property type="match status" value="1"/>
</dbReference>
<keyword evidence="6" id="KW-0812">Transmembrane</keyword>
<dbReference type="Gene3D" id="2.40.30.170">
    <property type="match status" value="1"/>
</dbReference>
<dbReference type="PANTHER" id="PTHR32347:SF14">
    <property type="entry name" value="EFFLUX SYSTEM COMPONENT YKNX-RELATED"/>
    <property type="match status" value="1"/>
</dbReference>
<dbReference type="Gene3D" id="2.40.420.20">
    <property type="match status" value="1"/>
</dbReference>
<reference evidence="9 10" key="1">
    <citation type="submission" date="2019-03" db="EMBL/GenBank/DDBJ databases">
        <title>Ruegeria lutea sp. nov., a novel strain, isolated from marine sediment, the Masan Bay, South Korea.</title>
        <authorList>
            <person name="Kim J."/>
            <person name="Kim D.-Y."/>
            <person name="Lee S.-S."/>
        </authorList>
    </citation>
    <scope>NUCLEOTIDE SEQUENCE [LARGE SCALE GENOMIC DNA]</scope>
    <source>
        <strain evidence="9 10">318-1</strain>
    </source>
</reference>
<comment type="subcellular location">
    <subcellularLocation>
        <location evidence="1">Cell envelope</location>
    </subcellularLocation>
</comment>
<evidence type="ECO:0000256" key="2">
    <source>
        <dbReference type="ARBA" id="ARBA00009477"/>
    </source>
</evidence>
<dbReference type="InterPro" id="IPR050465">
    <property type="entry name" value="UPF0194_transport"/>
</dbReference>
<feature type="transmembrane region" description="Helical" evidence="6">
    <location>
        <begin position="30"/>
        <end position="49"/>
    </location>
</feature>
<evidence type="ECO:0000256" key="6">
    <source>
        <dbReference type="SAM" id="Phobius"/>
    </source>
</evidence>
<dbReference type="GO" id="GO:0022857">
    <property type="term" value="F:transmembrane transporter activity"/>
    <property type="evidence" value="ECO:0007669"/>
    <property type="project" value="InterPro"/>
</dbReference>
<dbReference type="AlphaFoldDB" id="A0A4V3AQL7"/>
<evidence type="ECO:0000259" key="8">
    <source>
        <dbReference type="Pfam" id="PF25973"/>
    </source>
</evidence>
<dbReference type="GO" id="GO:0030313">
    <property type="term" value="C:cell envelope"/>
    <property type="evidence" value="ECO:0007669"/>
    <property type="project" value="UniProtKB-SubCell"/>
</dbReference>
<accession>A0A4V3AQL7</accession>
<dbReference type="NCBIfam" id="TIGR01730">
    <property type="entry name" value="RND_mfp"/>
    <property type="match status" value="1"/>
</dbReference>
<evidence type="ECO:0000256" key="4">
    <source>
        <dbReference type="SAM" id="Coils"/>
    </source>
</evidence>
<organism evidence="9 10">
    <name type="scientific">Antarcticimicrobium luteum</name>
    <dbReference type="NCBI Taxonomy" id="2547397"/>
    <lineage>
        <taxon>Bacteria</taxon>
        <taxon>Pseudomonadati</taxon>
        <taxon>Pseudomonadota</taxon>
        <taxon>Alphaproteobacteria</taxon>
        <taxon>Rhodobacterales</taxon>
        <taxon>Paracoccaceae</taxon>
        <taxon>Antarcticimicrobium</taxon>
    </lineage>
</organism>
<dbReference type="SUPFAM" id="SSF111369">
    <property type="entry name" value="HlyD-like secretion proteins"/>
    <property type="match status" value="1"/>
</dbReference>
<comment type="similarity">
    <text evidence="2">Belongs to the membrane fusion protein (MFP) (TC 8.A.1) family.</text>
</comment>
<dbReference type="RefSeq" id="WP_133361174.1">
    <property type="nucleotide sequence ID" value="NZ_SMUV01000072.1"/>
</dbReference>
<feature type="domain" description="CusB-like beta-barrel" evidence="7">
    <location>
        <begin position="251"/>
        <end position="324"/>
    </location>
</feature>
<dbReference type="InterPro" id="IPR058647">
    <property type="entry name" value="BSH_CzcB-like"/>
</dbReference>
<dbReference type="GO" id="GO:0016020">
    <property type="term" value="C:membrane"/>
    <property type="evidence" value="ECO:0007669"/>
    <property type="project" value="InterPro"/>
</dbReference>
<keyword evidence="10" id="KW-1185">Reference proteome</keyword>
<dbReference type="Proteomes" id="UP000295301">
    <property type="component" value="Unassembled WGS sequence"/>
</dbReference>
<dbReference type="OrthoDB" id="9791520at2"/>
<dbReference type="Pfam" id="PF25954">
    <property type="entry name" value="Beta-barrel_RND_2"/>
    <property type="match status" value="1"/>
</dbReference>
<evidence type="ECO:0000256" key="5">
    <source>
        <dbReference type="SAM" id="MobiDB-lite"/>
    </source>
</evidence>
<evidence type="ECO:0000259" key="7">
    <source>
        <dbReference type="Pfam" id="PF25954"/>
    </source>
</evidence>
<dbReference type="EMBL" id="SMUV01000072">
    <property type="protein sequence ID" value="TDK43167.1"/>
    <property type="molecule type" value="Genomic_DNA"/>
</dbReference>
<dbReference type="InterPro" id="IPR058792">
    <property type="entry name" value="Beta-barrel_RND_2"/>
</dbReference>
<dbReference type="Pfam" id="PF25973">
    <property type="entry name" value="BSH_CzcB"/>
    <property type="match status" value="1"/>
</dbReference>
<comment type="caution">
    <text evidence="9">The sequence shown here is derived from an EMBL/GenBank/DDBJ whole genome shotgun (WGS) entry which is preliminary data.</text>
</comment>
<feature type="domain" description="CzcB-like barrel-sandwich hybrid" evidence="8">
    <location>
        <begin position="87"/>
        <end position="234"/>
    </location>
</feature>
<evidence type="ECO:0000313" key="10">
    <source>
        <dbReference type="Proteomes" id="UP000295301"/>
    </source>
</evidence>
<dbReference type="InterPro" id="IPR006143">
    <property type="entry name" value="RND_pump_MFP"/>
</dbReference>
<evidence type="ECO:0000256" key="3">
    <source>
        <dbReference type="ARBA" id="ARBA00023054"/>
    </source>
</evidence>
<protein>
    <submittedName>
        <fullName evidence="9">Efflux RND transporter periplasmic adaptor subunit</fullName>
    </submittedName>
</protein>
<dbReference type="Gene3D" id="2.40.50.100">
    <property type="match status" value="1"/>
</dbReference>
<keyword evidence="3 4" id="KW-0175">Coiled coil</keyword>
<gene>
    <name evidence="9" type="ORF">E1832_18115</name>
</gene>
<name>A0A4V3AQL7_9RHOB</name>
<sequence length="420" mass="43708">MTQANSESAAGKAAEIEARLGLGRHRARRVGWLWALALVVVLAGGLALWRGSGAGDDAAAYRTGAAQRADLVVMVTATGTVEPTNLVEISSELSGTLRAVEVDYNDQVTAGQVLATLDTTKLEAELAVAVANVTAAEAQLVRARATLEEARANYDRAAALDERGVASHQTLITQRAVYDRAAADVTVAAANLDLARAQRGLVEADLNKACICSPINGVVLDRAADPGQIVASALSAPVLFTVAEDLTEMEVQVAVDEADIGAISEGDAVVFTVDAYDDRVFPAEIKTIRYASERVEGVVSYTAVLAVRNEDLSLRPGMTATADIIVAELTDVLTVPNAALRYAPAVESGDDNDSGGGLLAMIMPRRPEDGPRASGKSVWVLRDGQPVQVAVVPGASDGSRTEITGGDLREGDLVILGEGG</sequence>
<evidence type="ECO:0000256" key="1">
    <source>
        <dbReference type="ARBA" id="ARBA00004196"/>
    </source>
</evidence>
<keyword evidence="6" id="KW-0472">Membrane</keyword>
<feature type="region of interest" description="Disordered" evidence="5">
    <location>
        <begin position="352"/>
        <end position="376"/>
    </location>
</feature>